<reference evidence="6 7" key="1">
    <citation type="submission" date="2020-08" db="EMBL/GenBank/DDBJ databases">
        <title>Genomic Encyclopedia of Type Strains, Phase IV (KMG-IV): sequencing the most valuable type-strain genomes for metagenomic binning, comparative biology and taxonomic classification.</title>
        <authorList>
            <person name="Goeker M."/>
        </authorList>
    </citation>
    <scope>NUCLEOTIDE SEQUENCE [LARGE SCALE GENOMIC DNA]</scope>
    <source>
        <strain evidence="6 7">DSM 7051</strain>
    </source>
</reference>
<evidence type="ECO:0000256" key="1">
    <source>
        <dbReference type="ARBA" id="ARBA00022741"/>
    </source>
</evidence>
<dbReference type="InterPro" id="IPR014153">
    <property type="entry name" value="Ds_break_AddB"/>
</dbReference>
<evidence type="ECO:0000256" key="3">
    <source>
        <dbReference type="ARBA" id="ARBA00022806"/>
    </source>
</evidence>
<dbReference type="EC" id="3.6.4.12" evidence="6"/>
<comment type="caution">
    <text evidence="6">The sequence shown here is derived from an EMBL/GenBank/DDBJ whole genome shotgun (WGS) entry which is preliminary data.</text>
</comment>
<dbReference type="Proteomes" id="UP000536262">
    <property type="component" value="Unassembled WGS sequence"/>
</dbReference>
<evidence type="ECO:0000256" key="4">
    <source>
        <dbReference type="ARBA" id="ARBA00022840"/>
    </source>
</evidence>
<evidence type="ECO:0000313" key="7">
    <source>
        <dbReference type="Proteomes" id="UP000536262"/>
    </source>
</evidence>
<keyword evidence="3 6" id="KW-0347">Helicase</keyword>
<dbReference type="AlphaFoldDB" id="A0A7X0F9I7"/>
<dbReference type="GO" id="GO:0005524">
    <property type="term" value="F:ATP binding"/>
    <property type="evidence" value="ECO:0007669"/>
    <property type="project" value="UniProtKB-KW"/>
</dbReference>
<feature type="domain" description="UvrD-like helicase C-terminal" evidence="5">
    <location>
        <begin position="325"/>
        <end position="615"/>
    </location>
</feature>
<dbReference type="GO" id="GO:0003678">
    <property type="term" value="F:DNA helicase activity"/>
    <property type="evidence" value="ECO:0007669"/>
    <property type="project" value="UniProtKB-EC"/>
</dbReference>
<keyword evidence="1" id="KW-0547">Nucleotide-binding</keyword>
<keyword evidence="4" id="KW-0067">ATP-binding</keyword>
<keyword evidence="7" id="KW-1185">Reference proteome</keyword>
<dbReference type="InterPro" id="IPR038726">
    <property type="entry name" value="PDDEXK_AddAB-type"/>
</dbReference>
<dbReference type="NCBIfam" id="TIGR02786">
    <property type="entry name" value="addB_alphas"/>
    <property type="match status" value="1"/>
</dbReference>
<evidence type="ECO:0000259" key="5">
    <source>
        <dbReference type="PROSITE" id="PS51217"/>
    </source>
</evidence>
<evidence type="ECO:0000313" key="6">
    <source>
        <dbReference type="EMBL" id="MBB6355418.1"/>
    </source>
</evidence>
<dbReference type="EMBL" id="JACHOU010000007">
    <property type="protein sequence ID" value="MBB6355418.1"/>
    <property type="molecule type" value="Genomic_DNA"/>
</dbReference>
<dbReference type="Pfam" id="PF12705">
    <property type="entry name" value="PDDEXK_1"/>
    <property type="match status" value="1"/>
</dbReference>
<keyword evidence="2 6" id="KW-0378">Hydrolase</keyword>
<dbReference type="InterPro" id="IPR014017">
    <property type="entry name" value="DNA_helicase_UvrD-like_C"/>
</dbReference>
<evidence type="ECO:0000256" key="2">
    <source>
        <dbReference type="ARBA" id="ARBA00022801"/>
    </source>
</evidence>
<sequence>MSGRASPRVFSIPPGTPFLPTLAASLLDGRLIPDFRFDGDPLALADVTIYVPTRRAARALRGVFVDAAGGRSAILPVIKPLGEFDEDEAAFETEGAGALDLAPPISSVDRLLMLAPLVRAWKRRLPAHVAALFEEEVVVPASAADAIWLARDLAGLMDEIETEGSDWAKLGGLVSGELSSWWQVTLDFLSIVTSVWPDLLAERDQSNPAAHRSALIRLEAERLRRSPPAGPVIAAGSTGSIPATAELLAAIARLPRGAVVLPGLDATLDEVAFEAITAPDLRASVLGHPQYGLAKLIGKIGILRGDVEELGTPSPALVRRATIVGEALRPAETTDAWAEKRGSVSDAEISDALAGITLLEAAHERDEAAAIAIALREAVAADGHRAALVTSDRNLARRVAAELRRFGIQADDSGGVPLANTPPAALLRTMVEAAIRPGDPVAVLSLLKHPLLRLGLDRHIVRRAAETIELVVLRGGVGRPDVARLAEDFDGRLAGIGDASRKPFWFDRVNVRRIEDARDVAARLVAAVAPLAALRGDEAVDLGAIVRATVEALENLGRDELGGLAVLYDGDAGAKLAEALRGLVSAQASFGFAAVEWPDVLDALVAPEAVKPSQGADRAISIWGALEARLLTVDTLVIGALNEGSWPRKAEADRFMSRVMKSGIDLEPPERRIGLAAHDFQMALGAKNVVLSRSARSGDAPAVPSRWLQRLLTYVGPDHAAVLRQRGAALLGWARQLDAGDKTDFAARPEPKPAVVVRPRRFSVTEIETLRRDPYAVYARRILGLMPVDPLVRDPGAAERGTLFHDILHLFSATVGDPRAPQALDVLIAAGRHCFAEAALPADVEAVWWPRFERMAEGILEWERSRAAAVASRHAEEGAAATEVGRTGITLSGRADRIDLLAGGMADIIDYKTGSSPSKAQAHTLIAPQLALEGALLRRGAFRELGQREPSQLAFVRLKPNGEVFEESILEHNRKPKSAAELSEEAWTRLEQLLQHYEDPATGYLSRALPFREGETDGDYDHLARVLEWSAGGDGGSEGEE</sequence>
<name>A0A7X0F9I7_9HYPH</name>
<dbReference type="GO" id="GO:0016787">
    <property type="term" value="F:hydrolase activity"/>
    <property type="evidence" value="ECO:0007669"/>
    <property type="project" value="UniProtKB-KW"/>
</dbReference>
<dbReference type="PROSITE" id="PS51217">
    <property type="entry name" value="UVRD_HELICASE_CTER"/>
    <property type="match status" value="1"/>
</dbReference>
<gene>
    <name evidence="6" type="ORF">GGR00_003220</name>
</gene>
<dbReference type="InterPro" id="IPR027417">
    <property type="entry name" value="P-loop_NTPase"/>
</dbReference>
<accession>A0A7X0F9I7</accession>
<organism evidence="6 7">
    <name type="scientific">Aminobacter aganoensis</name>
    <dbReference type="NCBI Taxonomy" id="83264"/>
    <lineage>
        <taxon>Bacteria</taxon>
        <taxon>Pseudomonadati</taxon>
        <taxon>Pseudomonadota</taxon>
        <taxon>Alphaproteobacteria</taxon>
        <taxon>Hyphomicrobiales</taxon>
        <taxon>Phyllobacteriaceae</taxon>
        <taxon>Aminobacter</taxon>
    </lineage>
</organism>
<dbReference type="EC" id="3.1.-.-" evidence="6"/>
<protein>
    <submittedName>
        <fullName evidence="6">ATP-dependent helicase/nuclease subunit B</fullName>
        <ecNumber evidence="6">3.1.-.-</ecNumber>
        <ecNumber evidence="6">3.6.4.12</ecNumber>
    </submittedName>
</protein>
<proteinExistence type="predicted"/>
<dbReference type="RefSeq" id="WP_184699959.1">
    <property type="nucleotide sequence ID" value="NZ_BAABEG010000001.1"/>
</dbReference>
<dbReference type="SUPFAM" id="SSF52540">
    <property type="entry name" value="P-loop containing nucleoside triphosphate hydrolases"/>
    <property type="match status" value="1"/>
</dbReference>